<dbReference type="HAMAP" id="MF_02239">
    <property type="entry name" value="HemJ"/>
    <property type="match status" value="1"/>
</dbReference>
<evidence type="ECO:0000256" key="3">
    <source>
        <dbReference type="ARBA" id="ARBA00006501"/>
    </source>
</evidence>
<keyword evidence="9 14" id="KW-1133">Transmembrane helix</keyword>
<dbReference type="NCBIfam" id="TIGR00701">
    <property type="entry name" value="protoporphyrinogen oxidase HemJ"/>
    <property type="match status" value="1"/>
</dbReference>
<evidence type="ECO:0000256" key="15">
    <source>
        <dbReference type="PIRNR" id="PIRNR004638"/>
    </source>
</evidence>
<evidence type="ECO:0000256" key="12">
    <source>
        <dbReference type="ARBA" id="ARBA00023136"/>
    </source>
</evidence>
<dbReference type="InterPro" id="IPR005265">
    <property type="entry name" value="HemJ-like"/>
</dbReference>
<comment type="caution">
    <text evidence="16">The sequence shown here is derived from an EMBL/GenBank/DDBJ whole genome shotgun (WGS) entry which is preliminary data.</text>
</comment>
<keyword evidence="10 14" id="KW-0560">Oxidoreductase</keyword>
<keyword evidence="6 14" id="KW-0349">Heme</keyword>
<dbReference type="GO" id="GO:0005886">
    <property type="term" value="C:plasma membrane"/>
    <property type="evidence" value="ECO:0007669"/>
    <property type="project" value="UniProtKB-SubCell"/>
</dbReference>
<evidence type="ECO:0000313" key="17">
    <source>
        <dbReference type="Proteomes" id="UP000555728"/>
    </source>
</evidence>
<dbReference type="Proteomes" id="UP000555728">
    <property type="component" value="Unassembled WGS sequence"/>
</dbReference>
<comment type="cofactor">
    <cofactor evidence="14 15">
        <name>heme b</name>
        <dbReference type="ChEBI" id="CHEBI:60344"/>
    </cofactor>
    <text evidence="14 15">Binds 1 heme b (iron(II)-protoporphyrin IX) group per subunit.</text>
</comment>
<keyword evidence="17" id="KW-1185">Reference proteome</keyword>
<evidence type="ECO:0000256" key="6">
    <source>
        <dbReference type="ARBA" id="ARBA00022617"/>
    </source>
</evidence>
<dbReference type="UniPathway" id="UPA00251">
    <property type="reaction ID" value="UER00324"/>
</dbReference>
<dbReference type="GO" id="GO:0070818">
    <property type="term" value="F:protoporphyrinogen oxidase activity"/>
    <property type="evidence" value="ECO:0007669"/>
    <property type="project" value="UniProtKB-UniRule"/>
</dbReference>
<dbReference type="PANTHER" id="PTHR40255:SF1">
    <property type="entry name" value="PROTOPORPHYRINOGEN IX OXIDASE"/>
    <property type="match status" value="1"/>
</dbReference>
<feature type="binding site" description="axial binding residue" evidence="14">
    <location>
        <position position="23"/>
    </location>
    <ligand>
        <name>heme</name>
        <dbReference type="ChEBI" id="CHEBI:30413"/>
    </ligand>
    <ligandPart>
        <name>Fe</name>
        <dbReference type="ChEBI" id="CHEBI:18248"/>
    </ligandPart>
</feature>
<feature type="binding site" description="axial binding residue" evidence="14">
    <location>
        <position position="96"/>
    </location>
    <ligand>
        <name>heme</name>
        <dbReference type="ChEBI" id="CHEBI:30413"/>
    </ligand>
    <ligandPart>
        <name>Fe</name>
        <dbReference type="ChEBI" id="CHEBI:18248"/>
    </ligandPart>
</feature>
<comment type="function">
    <text evidence="14 15">Catalyzes the oxidation of protoporphyrinogen IX to protoporphyrin IX.</text>
</comment>
<comment type="pathway">
    <text evidence="2 14 15">Porphyrin-containing compound metabolism; protoporphyrin-IX biosynthesis; protoporphyrin-IX from protoporphyrinogen-IX: step 1/1.</text>
</comment>
<evidence type="ECO:0000256" key="4">
    <source>
        <dbReference type="ARBA" id="ARBA00017504"/>
    </source>
</evidence>
<feature type="transmembrane region" description="Helical" evidence="14">
    <location>
        <begin position="91"/>
        <end position="110"/>
    </location>
</feature>
<keyword evidence="5 14" id="KW-1003">Cell membrane</keyword>
<name>A0A7W6WM21_9PROT</name>
<protein>
    <recommendedName>
        <fullName evidence="4 14">Protoporphyrinogen IX oxidase</fullName>
        <shortName evidence="14">PPO</shortName>
        <ecNumber evidence="14 15">1.3.99.-</ecNumber>
    </recommendedName>
</protein>
<evidence type="ECO:0000256" key="11">
    <source>
        <dbReference type="ARBA" id="ARBA00023004"/>
    </source>
</evidence>
<accession>A0A7W6WM21</accession>
<feature type="transmembrane region" description="Helical" evidence="14">
    <location>
        <begin position="131"/>
        <end position="149"/>
    </location>
</feature>
<keyword evidence="7 14" id="KW-0812">Transmembrane</keyword>
<evidence type="ECO:0000256" key="2">
    <source>
        <dbReference type="ARBA" id="ARBA00005073"/>
    </source>
</evidence>
<comment type="subunit">
    <text evidence="14">Homodimer.</text>
</comment>
<dbReference type="GO" id="GO:0046872">
    <property type="term" value="F:metal ion binding"/>
    <property type="evidence" value="ECO:0007669"/>
    <property type="project" value="UniProtKB-UniRule"/>
</dbReference>
<evidence type="ECO:0000256" key="7">
    <source>
        <dbReference type="ARBA" id="ARBA00022692"/>
    </source>
</evidence>
<evidence type="ECO:0000256" key="1">
    <source>
        <dbReference type="ARBA" id="ARBA00004651"/>
    </source>
</evidence>
<dbReference type="AlphaFoldDB" id="A0A7W6WM21"/>
<sequence length="152" mass="17792">MEYLNFLRLLGLDSYYEWVHVVHILSVITWMAGLFYLPRLYVYHAMEEAGSATSERFKVMERRLLKGIMNPSLIIVVITGLLLWGDWLTMGWMHVKLLLVVGMLACHGLYARWRKDFAADQNTHSHTFYRVWNEVPTVLLLIIVPLVVIKPF</sequence>
<keyword evidence="11 14" id="KW-0408">Iron</keyword>
<evidence type="ECO:0000256" key="14">
    <source>
        <dbReference type="HAMAP-Rule" id="MF_02239"/>
    </source>
</evidence>
<feature type="transmembrane region" description="Helical" evidence="14">
    <location>
        <begin position="64"/>
        <end position="85"/>
    </location>
</feature>
<evidence type="ECO:0000256" key="8">
    <source>
        <dbReference type="ARBA" id="ARBA00022723"/>
    </source>
</evidence>
<evidence type="ECO:0000313" key="16">
    <source>
        <dbReference type="EMBL" id="MBB4287308.1"/>
    </source>
</evidence>
<proteinExistence type="inferred from homology"/>
<dbReference type="EMBL" id="JACIGI010000033">
    <property type="protein sequence ID" value="MBB4287308.1"/>
    <property type="molecule type" value="Genomic_DNA"/>
</dbReference>
<keyword evidence="8 14" id="KW-0479">Metal-binding</keyword>
<comment type="subcellular location">
    <subcellularLocation>
        <location evidence="1 14">Cell membrane</location>
        <topology evidence="1 14">Multi-pass membrane protein</topology>
    </subcellularLocation>
</comment>
<dbReference type="RefSeq" id="WP_184436919.1">
    <property type="nucleotide sequence ID" value="NZ_JACIGI010000033.1"/>
</dbReference>
<organism evidence="16 17">
    <name type="scientific">Roseospira goensis</name>
    <dbReference type="NCBI Taxonomy" id="391922"/>
    <lineage>
        <taxon>Bacteria</taxon>
        <taxon>Pseudomonadati</taxon>
        <taxon>Pseudomonadota</taxon>
        <taxon>Alphaproteobacteria</taxon>
        <taxon>Rhodospirillales</taxon>
        <taxon>Rhodospirillaceae</taxon>
        <taxon>Roseospira</taxon>
    </lineage>
</organism>
<gene>
    <name evidence="16" type="ORF">GGD88_003055</name>
</gene>
<evidence type="ECO:0000256" key="5">
    <source>
        <dbReference type="ARBA" id="ARBA00022475"/>
    </source>
</evidence>
<dbReference type="PANTHER" id="PTHR40255">
    <property type="entry name" value="UPF0093 MEMBRANE PROTEIN SLR1790"/>
    <property type="match status" value="1"/>
</dbReference>
<keyword evidence="12 14" id="KW-0472">Membrane</keyword>
<reference evidence="16 17" key="1">
    <citation type="submission" date="2020-08" db="EMBL/GenBank/DDBJ databases">
        <title>Genome sequencing of Purple Non-Sulfur Bacteria from various extreme environments.</title>
        <authorList>
            <person name="Mayer M."/>
        </authorList>
    </citation>
    <scope>NUCLEOTIDE SEQUENCE [LARGE SCALE GENOMIC DNA]</scope>
    <source>
        <strain evidence="16 17">JA135</strain>
    </source>
</reference>
<evidence type="ECO:0000256" key="9">
    <source>
        <dbReference type="ARBA" id="ARBA00022989"/>
    </source>
</evidence>
<feature type="transmembrane region" description="Helical" evidence="14">
    <location>
        <begin position="20"/>
        <end position="43"/>
    </location>
</feature>
<dbReference type="GO" id="GO:0006782">
    <property type="term" value="P:protoporphyrinogen IX biosynthetic process"/>
    <property type="evidence" value="ECO:0007669"/>
    <property type="project" value="UniProtKB-UniRule"/>
</dbReference>
<dbReference type="EC" id="1.3.99.-" evidence="14 15"/>
<dbReference type="PIRSF" id="PIRSF004638">
    <property type="entry name" value="UCP004638"/>
    <property type="match status" value="1"/>
</dbReference>
<evidence type="ECO:0000256" key="10">
    <source>
        <dbReference type="ARBA" id="ARBA00023002"/>
    </source>
</evidence>
<evidence type="ECO:0000256" key="13">
    <source>
        <dbReference type="ARBA" id="ARBA00048390"/>
    </source>
</evidence>
<comment type="similarity">
    <text evidence="3 14 15">Belongs to the HemJ family.</text>
</comment>
<dbReference type="Pfam" id="PF03653">
    <property type="entry name" value="UPF0093"/>
    <property type="match status" value="1"/>
</dbReference>
<comment type="catalytic activity">
    <reaction evidence="13 14 15">
        <text>protoporphyrinogen IX + 3 A = protoporphyrin IX + 3 AH2</text>
        <dbReference type="Rhea" id="RHEA:62000"/>
        <dbReference type="ChEBI" id="CHEBI:13193"/>
        <dbReference type="ChEBI" id="CHEBI:17499"/>
        <dbReference type="ChEBI" id="CHEBI:57306"/>
        <dbReference type="ChEBI" id="CHEBI:57307"/>
    </reaction>
</comment>